<dbReference type="Proteomes" id="UP001595751">
    <property type="component" value="Unassembled WGS sequence"/>
</dbReference>
<proteinExistence type="predicted"/>
<protein>
    <submittedName>
        <fullName evidence="1">Helix-turn-helix domain-containing protein</fullName>
    </submittedName>
</protein>
<dbReference type="RefSeq" id="WP_290291820.1">
    <property type="nucleotide sequence ID" value="NZ_CP047211.1"/>
</dbReference>
<name>A0ABV7ZMZ7_9CORY</name>
<evidence type="ECO:0000313" key="2">
    <source>
        <dbReference type="Proteomes" id="UP001595751"/>
    </source>
</evidence>
<evidence type="ECO:0000313" key="1">
    <source>
        <dbReference type="EMBL" id="MFC3848852.1"/>
    </source>
</evidence>
<dbReference type="Pfam" id="PF13560">
    <property type="entry name" value="HTH_31"/>
    <property type="match status" value="1"/>
</dbReference>
<dbReference type="EMBL" id="JBHRZN010000001">
    <property type="protein sequence ID" value="MFC3848852.1"/>
    <property type="molecule type" value="Genomic_DNA"/>
</dbReference>
<accession>A0ABV7ZMZ7</accession>
<comment type="caution">
    <text evidence="1">The sequence shown here is derived from an EMBL/GenBank/DDBJ whole genome shotgun (WGS) entry which is preliminary data.</text>
</comment>
<keyword evidence="2" id="KW-1185">Reference proteome</keyword>
<gene>
    <name evidence="1" type="ORF">ACFORJ_01545</name>
</gene>
<reference evidence="2" key="1">
    <citation type="journal article" date="2019" name="Int. J. Syst. Evol. Microbiol.">
        <title>The Global Catalogue of Microorganisms (GCM) 10K type strain sequencing project: providing services to taxonomists for standard genome sequencing and annotation.</title>
        <authorList>
            <consortium name="The Broad Institute Genomics Platform"/>
            <consortium name="The Broad Institute Genome Sequencing Center for Infectious Disease"/>
            <person name="Wu L."/>
            <person name="Ma J."/>
        </authorList>
    </citation>
    <scope>NUCLEOTIDE SEQUENCE [LARGE SCALE GENOMIC DNA]</scope>
    <source>
        <strain evidence="2">CCUG 53252</strain>
    </source>
</reference>
<dbReference type="InterPro" id="IPR010982">
    <property type="entry name" value="Lambda_DNA-bd_dom_sf"/>
</dbReference>
<dbReference type="SUPFAM" id="SSF47413">
    <property type="entry name" value="lambda repressor-like DNA-binding domains"/>
    <property type="match status" value="1"/>
</dbReference>
<organism evidence="1 2">
    <name type="scientific">Corynebacterium hansenii</name>
    <dbReference type="NCBI Taxonomy" id="394964"/>
    <lineage>
        <taxon>Bacteria</taxon>
        <taxon>Bacillati</taxon>
        <taxon>Actinomycetota</taxon>
        <taxon>Actinomycetes</taxon>
        <taxon>Mycobacteriales</taxon>
        <taxon>Corynebacteriaceae</taxon>
        <taxon>Corynebacterium</taxon>
    </lineage>
</organism>
<dbReference type="Gene3D" id="1.10.260.40">
    <property type="entry name" value="lambda repressor-like DNA-binding domains"/>
    <property type="match status" value="1"/>
</dbReference>
<sequence length="80" mass="8628">MTRHRTPSDLAALREASRLTLRETSRRVGHSESHIRAVLAGKTGASPYILESLDHVIVSDALAQKAHLDQLVAEFIGGAA</sequence>